<name>A0A0K6S7Y3_9ALVE</name>
<sequence length="618" mass="66409">MCVPIMLAADFERTTPMFNASVLCLLCVIQVARLGIFVTAQPTPTKPRSALRSTVRRHYGGQGTAPALPRRPQDSWGYPPDDSRVPTDWPQQQSQPQAEGPSASQADYADPSPRGAEESPTASFDPPSDSLALLEQAKADLMEVQRSLEGAVRRVPPISSSPAAPLPPPPETADSSTQSMQSADSAEAFEEENQEPLPPPPVNYPTARQYARPPSYGHPPPPTMNHRSPPYDWQNGYSHMPSRPMPGPPTARMHPVPSSFLRRSAPAPYPAAPLSRGPRSHPFPFSTGPGGMGRRYANWGYAREPPPPRRNFYGPPMPPSPPQGYAESGPPGAMGMGGYSMLQVGEEHVKTPVGVEQQKEKEVKGTKPDEEESVGAASFLQIGGGITTSPLEADSPYGSFSESSERESTFDRLFGEHKQDLDMTSFLSLLQKRNSGDSPPMMPPHTAEESPRSTLYNELENWFAKSSPGNSHYIPPEEFNDVSFRQSILQANQEGQGRSAVSRGPSPSSFSRWNDVAEGAGYAPSAMLQEGEGGANASPLDQGEEREGPAEAPVNEEGPGMSSPSAYSQSEGPGSSFVQGPAAGDSGEYADERASPPDNTQGPEEGEEDGQNTENYNQ</sequence>
<dbReference type="VEuPathDB" id="CryptoDB:Cvel_23699"/>
<feature type="region of interest" description="Disordered" evidence="1">
    <location>
        <begin position="484"/>
        <end position="618"/>
    </location>
</feature>
<evidence type="ECO:0000256" key="1">
    <source>
        <dbReference type="SAM" id="MobiDB-lite"/>
    </source>
</evidence>
<feature type="region of interest" description="Disordered" evidence="1">
    <location>
        <begin position="42"/>
        <end position="128"/>
    </location>
</feature>
<evidence type="ECO:0000313" key="2">
    <source>
        <dbReference type="EMBL" id="CUC09770.1"/>
    </source>
</evidence>
<proteinExistence type="predicted"/>
<feature type="compositionally biased region" description="Polar residues" evidence="1">
    <location>
        <begin position="562"/>
        <end position="578"/>
    </location>
</feature>
<reference evidence="2" key="1">
    <citation type="submission" date="2014-11" db="EMBL/GenBank/DDBJ databases">
        <title>Molecular phylogeny of cliff fern family Woodsiaceae with morphological implications.</title>
        <authorList>
            <person name="Shao Y.-Z."/>
            <person name="Wei R."/>
            <person name="Zhang X.-C."/>
        </authorList>
    </citation>
    <scope>NUCLEOTIDE SEQUENCE</scope>
</reference>
<dbReference type="EMBL" id="CDMZ01001628">
    <property type="protein sequence ID" value="CUC09770.1"/>
    <property type="molecule type" value="Genomic_DNA"/>
</dbReference>
<feature type="compositionally biased region" description="Basic and acidic residues" evidence="1">
    <location>
        <begin position="357"/>
        <end position="368"/>
    </location>
</feature>
<feature type="region of interest" description="Disordered" evidence="1">
    <location>
        <begin position="152"/>
        <end position="339"/>
    </location>
</feature>
<gene>
    <name evidence="2" type="ORF">Cvel_23699.t2.CR1</name>
</gene>
<accession>A0A0K6S7Y3</accession>
<feature type="compositionally biased region" description="Pro residues" evidence="1">
    <location>
        <begin position="304"/>
        <end position="322"/>
    </location>
</feature>
<feature type="compositionally biased region" description="Polar residues" evidence="1">
    <location>
        <begin position="89"/>
        <end position="105"/>
    </location>
</feature>
<feature type="compositionally biased region" description="Polar residues" evidence="1">
    <location>
        <begin position="484"/>
        <end position="496"/>
    </location>
</feature>
<dbReference type="AlphaFoldDB" id="A0A0K6S7Y3"/>
<feature type="region of interest" description="Disordered" evidence="1">
    <location>
        <begin position="351"/>
        <end position="461"/>
    </location>
</feature>
<organism evidence="2">
    <name type="scientific">Chromera velia CCMP2878</name>
    <dbReference type="NCBI Taxonomy" id="1169474"/>
    <lineage>
        <taxon>Eukaryota</taxon>
        <taxon>Sar</taxon>
        <taxon>Alveolata</taxon>
        <taxon>Colpodellida</taxon>
        <taxon>Chromeraceae</taxon>
        <taxon>Chromera</taxon>
    </lineage>
</organism>
<feature type="compositionally biased region" description="Polar residues" evidence="1">
    <location>
        <begin position="425"/>
        <end position="437"/>
    </location>
</feature>
<feature type="compositionally biased region" description="Basic and acidic residues" evidence="1">
    <location>
        <begin position="403"/>
        <end position="421"/>
    </location>
</feature>
<protein>
    <submittedName>
        <fullName evidence="2">Uncharacterized protein</fullName>
    </submittedName>
</protein>